<evidence type="ECO:0000259" key="6">
    <source>
        <dbReference type="PROSITE" id="PS50977"/>
    </source>
</evidence>
<dbReference type="Gene3D" id="1.10.357.10">
    <property type="entry name" value="Tetracycline Repressor, domain 2"/>
    <property type="match status" value="1"/>
</dbReference>
<accession>A0A6N8JER1</accession>
<organism evidence="7 8">
    <name type="scientific">Chitinophaga oryziterrae</name>
    <dbReference type="NCBI Taxonomy" id="1031224"/>
    <lineage>
        <taxon>Bacteria</taxon>
        <taxon>Pseudomonadati</taxon>
        <taxon>Bacteroidota</taxon>
        <taxon>Chitinophagia</taxon>
        <taxon>Chitinophagales</taxon>
        <taxon>Chitinophagaceae</taxon>
        <taxon>Chitinophaga</taxon>
    </lineage>
</organism>
<feature type="domain" description="HTH tetR-type" evidence="6">
    <location>
        <begin position="1"/>
        <end position="61"/>
    </location>
</feature>
<name>A0A6N8JER1_9BACT</name>
<evidence type="ECO:0000256" key="4">
    <source>
        <dbReference type="ARBA" id="ARBA00023163"/>
    </source>
</evidence>
<sequence>MEMQERILETSFGLFRQYGTRSITMDDIAQKMGASKKTLYAHFADKDELVVHAIARYLSQMDTQSNENQQQAGDAIDEMFRVMQMLDECFRYMNPIVLFDLQRFHPRAFQVFQDYKNGPLQLTIRQNLERGISEGLYRPELDVDVMTQYRVAATMLCFQPDAFPAAKYEMGKVQLLLLEHYLYGIVSEEGYKRIGEYRKTTTANK</sequence>
<dbReference type="EMBL" id="WRXO01000008">
    <property type="protein sequence ID" value="MVT43743.1"/>
    <property type="molecule type" value="Genomic_DNA"/>
</dbReference>
<dbReference type="PROSITE" id="PS50977">
    <property type="entry name" value="HTH_TETR_2"/>
    <property type="match status" value="1"/>
</dbReference>
<dbReference type="RefSeq" id="WP_170302719.1">
    <property type="nucleotide sequence ID" value="NZ_BAAAZB010000021.1"/>
</dbReference>
<evidence type="ECO:0000256" key="2">
    <source>
        <dbReference type="ARBA" id="ARBA00023015"/>
    </source>
</evidence>
<dbReference type="PRINTS" id="PR00455">
    <property type="entry name" value="HTHTETR"/>
</dbReference>
<dbReference type="PANTHER" id="PTHR30055:SF175">
    <property type="entry name" value="HTH-TYPE TRANSCRIPTIONAL REPRESSOR KSTR2"/>
    <property type="match status" value="1"/>
</dbReference>
<evidence type="ECO:0000256" key="5">
    <source>
        <dbReference type="PROSITE-ProRule" id="PRU00335"/>
    </source>
</evidence>
<keyword evidence="3 5" id="KW-0238">DNA-binding</keyword>
<dbReference type="InterPro" id="IPR001647">
    <property type="entry name" value="HTH_TetR"/>
</dbReference>
<reference evidence="7 8" key="1">
    <citation type="submission" date="2019-12" db="EMBL/GenBank/DDBJ databases">
        <title>The draft genomic sequence of strain Chitinophaga oryziterrae JCM 16595.</title>
        <authorList>
            <person name="Zhang X."/>
        </authorList>
    </citation>
    <scope>NUCLEOTIDE SEQUENCE [LARGE SCALE GENOMIC DNA]</scope>
    <source>
        <strain evidence="7 8">JCM 16595</strain>
    </source>
</reference>
<dbReference type="AlphaFoldDB" id="A0A6N8JER1"/>
<gene>
    <name evidence="7" type="ORF">GO495_24325</name>
</gene>
<dbReference type="Pfam" id="PF00440">
    <property type="entry name" value="TetR_N"/>
    <property type="match status" value="1"/>
</dbReference>
<dbReference type="GO" id="GO:0003700">
    <property type="term" value="F:DNA-binding transcription factor activity"/>
    <property type="evidence" value="ECO:0007669"/>
    <property type="project" value="TreeGrafter"/>
</dbReference>
<comment type="caution">
    <text evidence="7">The sequence shown here is derived from an EMBL/GenBank/DDBJ whole genome shotgun (WGS) entry which is preliminary data.</text>
</comment>
<dbReference type="InterPro" id="IPR050109">
    <property type="entry name" value="HTH-type_TetR-like_transc_reg"/>
</dbReference>
<keyword evidence="8" id="KW-1185">Reference proteome</keyword>
<evidence type="ECO:0000256" key="3">
    <source>
        <dbReference type="ARBA" id="ARBA00023125"/>
    </source>
</evidence>
<evidence type="ECO:0000256" key="1">
    <source>
        <dbReference type="ARBA" id="ARBA00022491"/>
    </source>
</evidence>
<dbReference type="Proteomes" id="UP000468388">
    <property type="component" value="Unassembled WGS sequence"/>
</dbReference>
<evidence type="ECO:0000313" key="8">
    <source>
        <dbReference type="Proteomes" id="UP000468388"/>
    </source>
</evidence>
<dbReference type="SUPFAM" id="SSF46689">
    <property type="entry name" value="Homeodomain-like"/>
    <property type="match status" value="1"/>
</dbReference>
<dbReference type="InterPro" id="IPR009057">
    <property type="entry name" value="Homeodomain-like_sf"/>
</dbReference>
<dbReference type="GO" id="GO:0000976">
    <property type="term" value="F:transcription cis-regulatory region binding"/>
    <property type="evidence" value="ECO:0007669"/>
    <property type="project" value="TreeGrafter"/>
</dbReference>
<protein>
    <submittedName>
        <fullName evidence="7">TetR family transcriptional regulator</fullName>
    </submittedName>
</protein>
<feature type="DNA-binding region" description="H-T-H motif" evidence="5">
    <location>
        <begin position="24"/>
        <end position="43"/>
    </location>
</feature>
<evidence type="ECO:0000313" key="7">
    <source>
        <dbReference type="EMBL" id="MVT43743.1"/>
    </source>
</evidence>
<keyword evidence="2" id="KW-0805">Transcription regulation</keyword>
<dbReference type="PANTHER" id="PTHR30055">
    <property type="entry name" value="HTH-TYPE TRANSCRIPTIONAL REGULATOR RUTR"/>
    <property type="match status" value="1"/>
</dbReference>
<keyword evidence="4" id="KW-0804">Transcription</keyword>
<keyword evidence="1" id="KW-0678">Repressor</keyword>
<proteinExistence type="predicted"/>